<keyword evidence="3" id="KW-1185">Reference proteome</keyword>
<accession>A0AAV1G5W4</accession>
<feature type="region of interest" description="Disordered" evidence="1">
    <location>
        <begin position="131"/>
        <end position="160"/>
    </location>
</feature>
<gene>
    <name evidence="2" type="ORF">XNOV1_A020399</name>
</gene>
<dbReference type="EMBL" id="OY660875">
    <property type="protein sequence ID" value="CAJ1069411.1"/>
    <property type="molecule type" value="Genomic_DNA"/>
</dbReference>
<sequence>MAPVCVACRLSLSALFLFVLFVSFVISKVSSLYVYDHQTLLDLRPSAKDLVKVDPDHCGHTTFKPFHPCGIPAHLRCTFAPFPRRKRRRRRGKRSGQQEKWSGIWSLSSSAIAAPCRLLAGTCRRIRWDGPSPRPLLSSSPPAWGESPPSTGPVSGSAIS</sequence>
<dbReference type="AlphaFoldDB" id="A0AAV1G5W4"/>
<evidence type="ECO:0000313" key="2">
    <source>
        <dbReference type="EMBL" id="CAJ1069411.1"/>
    </source>
</evidence>
<protein>
    <submittedName>
        <fullName evidence="2">Unnamed protein product, partial</fullName>
    </submittedName>
</protein>
<dbReference type="Proteomes" id="UP001178508">
    <property type="component" value="Chromosome 12"/>
</dbReference>
<name>A0AAV1G5W4_XYRNO</name>
<reference evidence="2" key="1">
    <citation type="submission" date="2023-08" db="EMBL/GenBank/DDBJ databases">
        <authorList>
            <person name="Alioto T."/>
            <person name="Alioto T."/>
            <person name="Gomez Garrido J."/>
        </authorList>
    </citation>
    <scope>NUCLEOTIDE SEQUENCE</scope>
</reference>
<organism evidence="2 3">
    <name type="scientific">Xyrichtys novacula</name>
    <name type="common">Pearly razorfish</name>
    <name type="synonym">Hemipteronotus novacula</name>
    <dbReference type="NCBI Taxonomy" id="13765"/>
    <lineage>
        <taxon>Eukaryota</taxon>
        <taxon>Metazoa</taxon>
        <taxon>Chordata</taxon>
        <taxon>Craniata</taxon>
        <taxon>Vertebrata</taxon>
        <taxon>Euteleostomi</taxon>
        <taxon>Actinopterygii</taxon>
        <taxon>Neopterygii</taxon>
        <taxon>Teleostei</taxon>
        <taxon>Neoteleostei</taxon>
        <taxon>Acanthomorphata</taxon>
        <taxon>Eupercaria</taxon>
        <taxon>Labriformes</taxon>
        <taxon>Labridae</taxon>
        <taxon>Xyrichtys</taxon>
    </lineage>
</organism>
<feature type="compositionally biased region" description="Polar residues" evidence="1">
    <location>
        <begin position="148"/>
        <end position="160"/>
    </location>
</feature>
<evidence type="ECO:0000313" key="3">
    <source>
        <dbReference type="Proteomes" id="UP001178508"/>
    </source>
</evidence>
<proteinExistence type="predicted"/>
<evidence type="ECO:0000256" key="1">
    <source>
        <dbReference type="SAM" id="MobiDB-lite"/>
    </source>
</evidence>